<evidence type="ECO:0000256" key="1">
    <source>
        <dbReference type="ARBA" id="ARBA00004128"/>
    </source>
</evidence>
<dbReference type="Gene3D" id="1.10.287.70">
    <property type="match status" value="2"/>
</dbReference>
<evidence type="ECO:0000256" key="2">
    <source>
        <dbReference type="ARBA" id="ARBA00010159"/>
    </source>
</evidence>
<keyword evidence="21" id="KW-1185">Reference proteome</keyword>
<keyword evidence="15 18" id="KW-0472">Membrane</keyword>
<dbReference type="GO" id="GO:0046872">
    <property type="term" value="F:metal ion binding"/>
    <property type="evidence" value="ECO:0007669"/>
    <property type="project" value="UniProtKB-KW"/>
</dbReference>
<keyword evidence="16" id="KW-0407">Ion channel</keyword>
<feature type="region of interest" description="Disordered" evidence="17">
    <location>
        <begin position="69"/>
        <end position="120"/>
    </location>
</feature>
<reference evidence="20" key="1">
    <citation type="submission" date="2020-01" db="EMBL/GenBank/DDBJ databases">
        <authorList>
            <person name="Mishra B."/>
        </authorList>
    </citation>
    <scope>NUCLEOTIDE SEQUENCE [LARGE SCALE GENOMIC DNA]</scope>
</reference>
<dbReference type="InterPro" id="IPR011992">
    <property type="entry name" value="EF-hand-dom_pair"/>
</dbReference>
<evidence type="ECO:0000256" key="8">
    <source>
        <dbReference type="ARBA" id="ARBA00022723"/>
    </source>
</evidence>
<dbReference type="PANTHER" id="PTHR11003:SF282">
    <property type="entry name" value="TWO-PORE POTASSIUM CHANNEL 3"/>
    <property type="match status" value="1"/>
</dbReference>
<keyword evidence="9" id="KW-0677">Repeat</keyword>
<evidence type="ECO:0000256" key="3">
    <source>
        <dbReference type="ARBA" id="ARBA00011738"/>
    </source>
</evidence>
<dbReference type="GO" id="GO:0015271">
    <property type="term" value="F:outward rectifier potassium channel activity"/>
    <property type="evidence" value="ECO:0007669"/>
    <property type="project" value="TreeGrafter"/>
</dbReference>
<feature type="transmembrane region" description="Helical" evidence="18">
    <location>
        <begin position="217"/>
        <end position="241"/>
    </location>
</feature>
<feature type="transmembrane region" description="Helical" evidence="18">
    <location>
        <begin position="333"/>
        <end position="354"/>
    </location>
</feature>
<dbReference type="SUPFAM" id="SSF81324">
    <property type="entry name" value="Voltage-gated potassium channels"/>
    <property type="match status" value="2"/>
</dbReference>
<feature type="transmembrane region" description="Helical" evidence="18">
    <location>
        <begin position="158"/>
        <end position="176"/>
    </location>
</feature>
<proteinExistence type="inferred from homology"/>
<keyword evidence="14" id="KW-0406">Ion transport</keyword>
<dbReference type="GO" id="GO:0005886">
    <property type="term" value="C:plasma membrane"/>
    <property type="evidence" value="ECO:0007669"/>
    <property type="project" value="TreeGrafter"/>
</dbReference>
<evidence type="ECO:0000256" key="16">
    <source>
        <dbReference type="ARBA" id="ARBA00023303"/>
    </source>
</evidence>
<comment type="caution">
    <text evidence="20">The sequence shown here is derived from an EMBL/GenBank/DDBJ whole genome shotgun (WGS) entry which is preliminary data.</text>
</comment>
<feature type="transmembrane region" description="Helical" evidence="18">
    <location>
        <begin position="188"/>
        <end position="205"/>
    </location>
</feature>
<comment type="subunit">
    <text evidence="3">Homodimer.</text>
</comment>
<keyword evidence="13 18" id="KW-1133">Transmembrane helix</keyword>
<keyword evidence="5" id="KW-0633">Potassium transport</keyword>
<dbReference type="OrthoDB" id="415460at2759"/>
<evidence type="ECO:0000259" key="19">
    <source>
        <dbReference type="Pfam" id="PF07885"/>
    </source>
</evidence>
<gene>
    <name evidence="20" type="ORF">MERR_LOCUS30063</name>
</gene>
<dbReference type="GO" id="GO:0022841">
    <property type="term" value="F:potassium ion leak channel activity"/>
    <property type="evidence" value="ECO:0007669"/>
    <property type="project" value="TreeGrafter"/>
</dbReference>
<evidence type="ECO:0000313" key="21">
    <source>
        <dbReference type="Proteomes" id="UP000467841"/>
    </source>
</evidence>
<keyword evidence="7 18" id="KW-0812">Transmembrane</keyword>
<dbReference type="Pfam" id="PF07885">
    <property type="entry name" value="Ion_trans_2"/>
    <property type="match status" value="2"/>
</dbReference>
<keyword evidence="4" id="KW-0813">Transport</keyword>
<evidence type="ECO:0000256" key="12">
    <source>
        <dbReference type="ARBA" id="ARBA00022958"/>
    </source>
</evidence>
<evidence type="ECO:0000256" key="4">
    <source>
        <dbReference type="ARBA" id="ARBA00022448"/>
    </source>
</evidence>
<sequence>MANDGSGGNNNNNRDPLLQYIASPRMKKPPPILFPLPEDGEVAIPMPMTPSEFKDRLIFGPFSRSPQNSSQYIDSLAQRHSPSSSAAAAETFSDSSTLDPLLPPQPEPWLSDQNPNQYHGHALHRSKTAPAMAVINDLHHPISHQKDLDSSRSVVKQAFALLLVYLSLGVLIYWLNRDHYVVNQTHPVVDGLYFCIVTMCTIGYGDITPNSAVTKLFSIMFVLVGFGFIDILLSGMVSYVLDLQESYMLDSAKRRDEPDKRRSYIIDVKKGRMRIRLKVALALGVVVLCIAVGVGIMHFIEKIDWLDSFYLSVMSVTTVGYGDRAFKTLPGRLFAAIWLLVSTLAVARAFLYLAEARVDKRNRERAKKVLCETMSVSQFFAADIDNNGCVSKAEYVIYKLKEMGKITDKDINPISKQFDKLDRCSNGKITLVDLLDSGSGD</sequence>
<dbReference type="GO" id="GO:0030322">
    <property type="term" value="P:stabilization of membrane potential"/>
    <property type="evidence" value="ECO:0007669"/>
    <property type="project" value="TreeGrafter"/>
</dbReference>
<dbReference type="PRINTS" id="PR01333">
    <property type="entry name" value="2POREKCHANEL"/>
</dbReference>
<dbReference type="InterPro" id="IPR003280">
    <property type="entry name" value="2pore_dom_K_chnl"/>
</dbReference>
<comment type="subcellular location">
    <subcellularLocation>
        <location evidence="1">Vacuole membrane</location>
        <topology evidence="1">Multi-pass membrane protein</topology>
    </subcellularLocation>
</comment>
<keyword evidence="8" id="KW-0479">Metal-binding</keyword>
<feature type="domain" description="Potassium channel" evidence="19">
    <location>
        <begin position="161"/>
        <end position="240"/>
    </location>
</feature>
<feature type="transmembrane region" description="Helical" evidence="18">
    <location>
        <begin position="279"/>
        <end position="300"/>
    </location>
</feature>
<dbReference type="EMBL" id="CACVBM020001274">
    <property type="protein sequence ID" value="CAA7042828.1"/>
    <property type="molecule type" value="Genomic_DNA"/>
</dbReference>
<keyword evidence="10" id="KW-0631">Potassium channel</keyword>
<evidence type="ECO:0000256" key="18">
    <source>
        <dbReference type="SAM" id="Phobius"/>
    </source>
</evidence>
<dbReference type="AlphaFoldDB" id="A0A6D2JPD4"/>
<dbReference type="SUPFAM" id="SSF47473">
    <property type="entry name" value="EF-hand"/>
    <property type="match status" value="1"/>
</dbReference>
<evidence type="ECO:0000256" key="7">
    <source>
        <dbReference type="ARBA" id="ARBA00022692"/>
    </source>
</evidence>
<comment type="similarity">
    <text evidence="2">Belongs to the two pore domain potassium channel (TC 1.A.1.7) family.</text>
</comment>
<evidence type="ECO:0000256" key="15">
    <source>
        <dbReference type="ARBA" id="ARBA00023136"/>
    </source>
</evidence>
<dbReference type="Proteomes" id="UP000467841">
    <property type="component" value="Unassembled WGS sequence"/>
</dbReference>
<feature type="domain" description="Potassium channel" evidence="19">
    <location>
        <begin position="286"/>
        <end position="355"/>
    </location>
</feature>
<keyword evidence="11" id="KW-0106">Calcium</keyword>
<evidence type="ECO:0000256" key="17">
    <source>
        <dbReference type="SAM" id="MobiDB-lite"/>
    </source>
</evidence>
<evidence type="ECO:0000313" key="20">
    <source>
        <dbReference type="EMBL" id="CAA7042828.1"/>
    </source>
</evidence>
<feature type="compositionally biased region" description="Polar residues" evidence="17">
    <location>
        <begin position="69"/>
        <end position="98"/>
    </location>
</feature>
<dbReference type="Gene3D" id="1.10.238.10">
    <property type="entry name" value="EF-hand"/>
    <property type="match status" value="1"/>
</dbReference>
<dbReference type="InterPro" id="IPR013099">
    <property type="entry name" value="K_chnl_dom"/>
</dbReference>
<organism evidence="20 21">
    <name type="scientific">Microthlaspi erraticum</name>
    <dbReference type="NCBI Taxonomy" id="1685480"/>
    <lineage>
        <taxon>Eukaryota</taxon>
        <taxon>Viridiplantae</taxon>
        <taxon>Streptophyta</taxon>
        <taxon>Embryophyta</taxon>
        <taxon>Tracheophyta</taxon>
        <taxon>Spermatophyta</taxon>
        <taxon>Magnoliopsida</taxon>
        <taxon>eudicotyledons</taxon>
        <taxon>Gunneridae</taxon>
        <taxon>Pentapetalae</taxon>
        <taxon>rosids</taxon>
        <taxon>malvids</taxon>
        <taxon>Brassicales</taxon>
        <taxon>Brassicaceae</taxon>
        <taxon>Coluteocarpeae</taxon>
        <taxon>Microthlaspi</taxon>
    </lineage>
</organism>
<dbReference type="PANTHER" id="PTHR11003">
    <property type="entry name" value="POTASSIUM CHANNEL, SUBFAMILY K"/>
    <property type="match status" value="1"/>
</dbReference>
<evidence type="ECO:0000256" key="9">
    <source>
        <dbReference type="ARBA" id="ARBA00022737"/>
    </source>
</evidence>
<evidence type="ECO:0000256" key="11">
    <source>
        <dbReference type="ARBA" id="ARBA00022837"/>
    </source>
</evidence>
<name>A0A6D2JPD4_9BRAS</name>
<evidence type="ECO:0000256" key="6">
    <source>
        <dbReference type="ARBA" id="ARBA00022554"/>
    </source>
</evidence>
<keyword evidence="12" id="KW-0630">Potassium</keyword>
<accession>A0A6D2JPD4</accession>
<evidence type="ECO:0000256" key="14">
    <source>
        <dbReference type="ARBA" id="ARBA00023065"/>
    </source>
</evidence>
<evidence type="ECO:0000256" key="10">
    <source>
        <dbReference type="ARBA" id="ARBA00022826"/>
    </source>
</evidence>
<evidence type="ECO:0000256" key="5">
    <source>
        <dbReference type="ARBA" id="ARBA00022538"/>
    </source>
</evidence>
<dbReference type="InterPro" id="IPR018247">
    <property type="entry name" value="EF_Hand_1_Ca_BS"/>
</dbReference>
<dbReference type="FunFam" id="1.10.287.70:FF:000165">
    <property type="entry name" value="Two-pore potassium channel 5"/>
    <property type="match status" value="1"/>
</dbReference>
<protein>
    <recommendedName>
        <fullName evidence="19">Potassium channel domain-containing protein</fullName>
    </recommendedName>
</protein>
<evidence type="ECO:0000256" key="13">
    <source>
        <dbReference type="ARBA" id="ARBA00022989"/>
    </source>
</evidence>
<dbReference type="GO" id="GO:0009705">
    <property type="term" value="C:plant-type vacuole membrane"/>
    <property type="evidence" value="ECO:0007669"/>
    <property type="project" value="UniProtKB-ARBA"/>
</dbReference>
<dbReference type="PROSITE" id="PS00018">
    <property type="entry name" value="EF_HAND_1"/>
    <property type="match status" value="1"/>
</dbReference>
<keyword evidence="6" id="KW-0926">Vacuole</keyword>
<dbReference type="FunFam" id="1.10.287.70:FF:000102">
    <property type="entry name" value="Two-pore potassium channel 3"/>
    <property type="match status" value="1"/>
</dbReference>